<evidence type="ECO:0000313" key="6">
    <source>
        <dbReference type="Proteomes" id="UP001329313"/>
    </source>
</evidence>
<dbReference type="Proteomes" id="UP001329313">
    <property type="component" value="Chromosome"/>
</dbReference>
<dbReference type="SUPFAM" id="SSF47413">
    <property type="entry name" value="lambda repressor-like DNA-binding domains"/>
    <property type="match status" value="1"/>
</dbReference>
<dbReference type="RefSeq" id="WP_330171233.1">
    <property type="nucleotide sequence ID" value="NZ_CP137080.1"/>
</dbReference>
<dbReference type="KEGG" id="mliy:RYJ27_02720"/>
<evidence type="ECO:0000313" key="5">
    <source>
        <dbReference type="EMBL" id="WOQ70152.1"/>
    </source>
</evidence>
<dbReference type="EMBL" id="CP137080">
    <property type="protein sequence ID" value="WOQ70152.1"/>
    <property type="molecule type" value="Genomic_DNA"/>
</dbReference>
<dbReference type="PANTHER" id="PTHR30146:SF109">
    <property type="entry name" value="HTH-TYPE TRANSCRIPTIONAL REGULATOR GALS"/>
    <property type="match status" value="1"/>
</dbReference>
<dbReference type="AlphaFoldDB" id="A0AAU0MJJ3"/>
<keyword evidence="3" id="KW-0804">Transcription</keyword>
<dbReference type="SUPFAM" id="SSF53822">
    <property type="entry name" value="Periplasmic binding protein-like I"/>
    <property type="match status" value="1"/>
</dbReference>
<dbReference type="SMART" id="SM00354">
    <property type="entry name" value="HTH_LACI"/>
    <property type="match status" value="1"/>
</dbReference>
<dbReference type="PROSITE" id="PS50932">
    <property type="entry name" value="HTH_LACI_2"/>
    <property type="match status" value="1"/>
</dbReference>
<dbReference type="PANTHER" id="PTHR30146">
    <property type="entry name" value="LACI-RELATED TRANSCRIPTIONAL REPRESSOR"/>
    <property type="match status" value="1"/>
</dbReference>
<proteinExistence type="predicted"/>
<reference evidence="5 6" key="1">
    <citation type="submission" date="2023-10" db="EMBL/GenBank/DDBJ databases">
        <title>Y20.</title>
        <authorList>
            <person name="Zhang G."/>
            <person name="Ding Y."/>
        </authorList>
    </citation>
    <scope>NUCLEOTIDE SEQUENCE [LARGE SCALE GENOMIC DNA]</scope>
    <source>
        <strain evidence="5 6">Y20</strain>
    </source>
</reference>
<sequence>MPQPPVARAVGVRDVAVRAGVSTQTVSRVLNAHPHIRPETRQRVLDAIEALGYRVNNAARALGTSVTRTIGIIASDASLYGPSVGIAALERAARAAGRWVTTAYADAADEDSVLAAAAHLREQGVDAIAVVAAHTGSFAALVRHGGVAIVALHGDATAHRQGAALAVAHLAELGHERIALLAGPDDWTEAVARERGFDDGLAARGLVRAGRWRGDWTASAGAAAADEIAGLLGAPGAPTAVFASNDQMALGLVAGLRRAGVDVPRQLSVVGFDDNPDAAFYTPALTTVRLDVEAEARRCIAALLGSADAGASAPAAPVLVVRESVGPPDA</sequence>
<dbReference type="Pfam" id="PF00356">
    <property type="entry name" value="LacI"/>
    <property type="match status" value="1"/>
</dbReference>
<dbReference type="InterPro" id="IPR010982">
    <property type="entry name" value="Lambda_DNA-bd_dom_sf"/>
</dbReference>
<protein>
    <submittedName>
        <fullName evidence="5">LacI family DNA-binding transcriptional regulator</fullName>
    </submittedName>
</protein>
<evidence type="ECO:0000256" key="2">
    <source>
        <dbReference type="ARBA" id="ARBA00023125"/>
    </source>
</evidence>
<keyword evidence="6" id="KW-1185">Reference proteome</keyword>
<dbReference type="CDD" id="cd01392">
    <property type="entry name" value="HTH_LacI"/>
    <property type="match status" value="1"/>
</dbReference>
<dbReference type="InterPro" id="IPR000843">
    <property type="entry name" value="HTH_LacI"/>
</dbReference>
<gene>
    <name evidence="5" type="ORF">RYJ27_02720</name>
</gene>
<dbReference type="InterPro" id="IPR028082">
    <property type="entry name" value="Peripla_BP_I"/>
</dbReference>
<dbReference type="GO" id="GO:0003700">
    <property type="term" value="F:DNA-binding transcription factor activity"/>
    <property type="evidence" value="ECO:0007669"/>
    <property type="project" value="TreeGrafter"/>
</dbReference>
<evidence type="ECO:0000256" key="3">
    <source>
        <dbReference type="ARBA" id="ARBA00023163"/>
    </source>
</evidence>
<keyword evidence="1" id="KW-0805">Transcription regulation</keyword>
<dbReference type="Gene3D" id="3.40.50.2300">
    <property type="match status" value="2"/>
</dbReference>
<feature type="domain" description="HTH lacI-type" evidence="4">
    <location>
        <begin position="10"/>
        <end position="64"/>
    </location>
</feature>
<organism evidence="5 6">
    <name type="scientific">Microbacterium limosum</name>
    <dbReference type="NCBI Taxonomy" id="3079935"/>
    <lineage>
        <taxon>Bacteria</taxon>
        <taxon>Bacillati</taxon>
        <taxon>Actinomycetota</taxon>
        <taxon>Actinomycetes</taxon>
        <taxon>Micrococcales</taxon>
        <taxon>Microbacteriaceae</taxon>
        <taxon>Microbacterium</taxon>
    </lineage>
</organism>
<dbReference type="PROSITE" id="PS00356">
    <property type="entry name" value="HTH_LACI_1"/>
    <property type="match status" value="1"/>
</dbReference>
<name>A0AAU0MJJ3_9MICO</name>
<evidence type="ECO:0000259" key="4">
    <source>
        <dbReference type="PROSITE" id="PS50932"/>
    </source>
</evidence>
<evidence type="ECO:0000256" key="1">
    <source>
        <dbReference type="ARBA" id="ARBA00023015"/>
    </source>
</evidence>
<dbReference type="Pfam" id="PF13377">
    <property type="entry name" value="Peripla_BP_3"/>
    <property type="match status" value="1"/>
</dbReference>
<dbReference type="InterPro" id="IPR046335">
    <property type="entry name" value="LacI/GalR-like_sensor"/>
</dbReference>
<accession>A0AAU0MJJ3</accession>
<dbReference type="Gene3D" id="1.10.260.40">
    <property type="entry name" value="lambda repressor-like DNA-binding domains"/>
    <property type="match status" value="1"/>
</dbReference>
<dbReference type="GO" id="GO:0000976">
    <property type="term" value="F:transcription cis-regulatory region binding"/>
    <property type="evidence" value="ECO:0007669"/>
    <property type="project" value="TreeGrafter"/>
</dbReference>
<keyword evidence="2 5" id="KW-0238">DNA-binding</keyword>